<reference evidence="2 3" key="1">
    <citation type="submission" date="2015-09" db="EMBL/GenBank/DDBJ databases">
        <title>Complete genome sequence of a benzo[a]pyrene-degrading bacterium Altererythrobacter epoxidivorans CGMCC 1.7731T.</title>
        <authorList>
            <person name="Li Z."/>
            <person name="Cheng H."/>
            <person name="Huo Y."/>
            <person name="Xu X."/>
        </authorList>
    </citation>
    <scope>NUCLEOTIDE SEQUENCE [LARGE SCALE GENOMIC DNA]</scope>
    <source>
        <strain evidence="2 3">CGMCC 1.7731</strain>
    </source>
</reference>
<proteinExistence type="predicted"/>
<name>A0A0M4LWA3_9SPHN</name>
<evidence type="ECO:0000313" key="2">
    <source>
        <dbReference type="EMBL" id="ALE17271.1"/>
    </source>
</evidence>
<protein>
    <submittedName>
        <fullName evidence="2">Putative exported protein</fullName>
    </submittedName>
</protein>
<dbReference type="NCBIfam" id="TIGR02001">
    <property type="entry name" value="gcw_chp"/>
    <property type="match status" value="1"/>
</dbReference>
<keyword evidence="3" id="KW-1185">Reference proteome</keyword>
<gene>
    <name evidence="2" type="ORF">AMC99_01983</name>
</gene>
<sequence length="283" mass="29460">MLTSIRGLTAATLISGLALSAAPAFAEDTASAEVTPETVIITTDFSAEDLDKAVEAVEAEKVSYIGAESGFDFSANVGLVTEYRFRGVDLSGGDIAVQGGLDLSHSSGIYVGTWASTLDDDTVGFGDMELDIYGGYSTEFANGMSFDVGGIFYIYPDAGAGDFDYWELYSSVGFSVGPAGATVGIAYAPEQDSLGGDDNLYVYTDLSVGIPNTPVTLTGHLGYTDGFLTFTDDGDAFDWSIGAEATFGPATVGVAYIDAEGDYLPGDYKYTDSAIVGSITLSF</sequence>
<dbReference type="InterPro" id="IPR010239">
    <property type="entry name" value="CHP02001"/>
</dbReference>
<evidence type="ECO:0000313" key="3">
    <source>
        <dbReference type="Proteomes" id="UP000057938"/>
    </source>
</evidence>
<dbReference type="STRING" id="361183.AMC99_01983"/>
<dbReference type="OrthoDB" id="9793561at2"/>
<dbReference type="AlphaFoldDB" id="A0A0M4LWA3"/>
<accession>A0A0M4LWA3</accession>
<evidence type="ECO:0000256" key="1">
    <source>
        <dbReference type="SAM" id="SignalP"/>
    </source>
</evidence>
<feature type="chain" id="PRO_5005797932" evidence="1">
    <location>
        <begin position="27"/>
        <end position="283"/>
    </location>
</feature>
<dbReference type="RefSeq" id="WP_061926020.1">
    <property type="nucleotide sequence ID" value="NZ_CP012669.1"/>
</dbReference>
<dbReference type="KEGG" id="aep:AMC99_01983"/>
<feature type="signal peptide" evidence="1">
    <location>
        <begin position="1"/>
        <end position="26"/>
    </location>
</feature>
<dbReference type="PATRIC" id="fig|361183.4.peg.1954"/>
<dbReference type="Pfam" id="PF09694">
    <property type="entry name" value="Gcw_chp"/>
    <property type="match status" value="1"/>
</dbReference>
<dbReference type="EMBL" id="CP012669">
    <property type="protein sequence ID" value="ALE17271.1"/>
    <property type="molecule type" value="Genomic_DNA"/>
</dbReference>
<keyword evidence="1" id="KW-0732">Signal</keyword>
<organism evidence="2 3">
    <name type="scientific">Altererythrobacter epoxidivorans</name>
    <dbReference type="NCBI Taxonomy" id="361183"/>
    <lineage>
        <taxon>Bacteria</taxon>
        <taxon>Pseudomonadati</taxon>
        <taxon>Pseudomonadota</taxon>
        <taxon>Alphaproteobacteria</taxon>
        <taxon>Sphingomonadales</taxon>
        <taxon>Erythrobacteraceae</taxon>
        <taxon>Altererythrobacter</taxon>
    </lineage>
</organism>
<dbReference type="Proteomes" id="UP000057938">
    <property type="component" value="Chromosome"/>
</dbReference>